<keyword evidence="1" id="KW-0472">Membrane</keyword>
<evidence type="ECO:0000256" key="1">
    <source>
        <dbReference type="SAM" id="Phobius"/>
    </source>
</evidence>
<organism evidence="2 3">
    <name type="scientific">Candidatus Woesebacteria bacterium RIFOXYB1_FULL_40_26</name>
    <dbReference type="NCBI Taxonomy" id="1802539"/>
    <lineage>
        <taxon>Bacteria</taxon>
        <taxon>Candidatus Woeseibacteriota</taxon>
    </lineage>
</organism>
<dbReference type="Proteomes" id="UP000178848">
    <property type="component" value="Unassembled WGS sequence"/>
</dbReference>
<proteinExistence type="predicted"/>
<feature type="transmembrane region" description="Helical" evidence="1">
    <location>
        <begin position="29"/>
        <end position="50"/>
    </location>
</feature>
<comment type="caution">
    <text evidence="2">The sequence shown here is derived from an EMBL/GenBank/DDBJ whole genome shotgun (WGS) entry which is preliminary data.</text>
</comment>
<evidence type="ECO:0000313" key="2">
    <source>
        <dbReference type="EMBL" id="OGM81793.1"/>
    </source>
</evidence>
<evidence type="ECO:0000313" key="3">
    <source>
        <dbReference type="Proteomes" id="UP000178848"/>
    </source>
</evidence>
<sequence length="229" mass="26158">MENQAIQNPTPEPTLTPVQISEPKAKFSAMYLVLSLFILLLLASTAFLYYQNIRLKKMLSVYQNSASPTPTTYQSPVPSTTTDTTANWKTYTDSEYKFSFMYPNDWKLNCLATELPDGWLDRNICDLVSPKALLDHGQISNGSYFVVGVSKPNPNYANFTEYLDYSSKQFGYTFKDRQINNISGKIGLTRGKETNFLFERNGHFINANWIYSENSESIDQILCTFKFTN</sequence>
<gene>
    <name evidence="2" type="ORF">A2361_00300</name>
</gene>
<name>A0A1F8CZM8_9BACT</name>
<keyword evidence="1" id="KW-0812">Transmembrane</keyword>
<keyword evidence="1" id="KW-1133">Transmembrane helix</keyword>
<protein>
    <submittedName>
        <fullName evidence="2">Uncharacterized protein</fullName>
    </submittedName>
</protein>
<dbReference type="AlphaFoldDB" id="A0A1F8CZM8"/>
<reference evidence="2 3" key="1">
    <citation type="journal article" date="2016" name="Nat. Commun.">
        <title>Thousands of microbial genomes shed light on interconnected biogeochemical processes in an aquifer system.</title>
        <authorList>
            <person name="Anantharaman K."/>
            <person name="Brown C.T."/>
            <person name="Hug L.A."/>
            <person name="Sharon I."/>
            <person name="Castelle C.J."/>
            <person name="Probst A.J."/>
            <person name="Thomas B.C."/>
            <person name="Singh A."/>
            <person name="Wilkins M.J."/>
            <person name="Karaoz U."/>
            <person name="Brodie E.L."/>
            <person name="Williams K.H."/>
            <person name="Hubbard S.S."/>
            <person name="Banfield J.F."/>
        </authorList>
    </citation>
    <scope>NUCLEOTIDE SEQUENCE [LARGE SCALE GENOMIC DNA]</scope>
</reference>
<dbReference type="EMBL" id="MGHZ01000002">
    <property type="protein sequence ID" value="OGM81793.1"/>
    <property type="molecule type" value="Genomic_DNA"/>
</dbReference>
<accession>A0A1F8CZM8</accession>